<dbReference type="Proteomes" id="UP000249081">
    <property type="component" value="Unassembled WGS sequence"/>
</dbReference>
<dbReference type="Pfam" id="PF00805">
    <property type="entry name" value="Pentapeptide"/>
    <property type="match status" value="2"/>
</dbReference>
<accession>A0A2W4WIW0</accession>
<feature type="coiled-coil region" evidence="2">
    <location>
        <begin position="294"/>
        <end position="321"/>
    </location>
</feature>
<dbReference type="PANTHER" id="PTHR47485">
    <property type="entry name" value="THYLAKOID LUMENAL 17.4 KDA PROTEIN, CHLOROPLASTIC"/>
    <property type="match status" value="1"/>
</dbReference>
<keyword evidence="2" id="KW-0175">Coiled coil</keyword>
<evidence type="ECO:0000313" key="3">
    <source>
        <dbReference type="EMBL" id="PZO44392.1"/>
    </source>
</evidence>
<evidence type="ECO:0000313" key="4">
    <source>
        <dbReference type="Proteomes" id="UP000249081"/>
    </source>
</evidence>
<comment type="caution">
    <text evidence="3">The sequence shown here is derived from an EMBL/GenBank/DDBJ whole genome shotgun (WGS) entry which is preliminary data.</text>
</comment>
<evidence type="ECO:0008006" key="5">
    <source>
        <dbReference type="Google" id="ProtNLM"/>
    </source>
</evidence>
<evidence type="ECO:0000256" key="1">
    <source>
        <dbReference type="ARBA" id="ARBA00022737"/>
    </source>
</evidence>
<gene>
    <name evidence="3" type="ORF">DCF17_03955</name>
</gene>
<dbReference type="InterPro" id="IPR001646">
    <property type="entry name" value="5peptide_repeat"/>
</dbReference>
<reference evidence="4" key="1">
    <citation type="submission" date="2018-04" db="EMBL/GenBank/DDBJ databases">
        <authorList>
            <person name="Cornet L."/>
        </authorList>
    </citation>
    <scope>NUCLEOTIDE SEQUENCE [LARGE SCALE GENOMIC DNA]</scope>
</reference>
<proteinExistence type="predicted"/>
<dbReference type="PANTHER" id="PTHR47485:SF1">
    <property type="entry name" value="THYLAKOID LUMENAL 17.4 KDA PROTEIN, CHLOROPLASTIC"/>
    <property type="match status" value="1"/>
</dbReference>
<reference evidence="3 4" key="2">
    <citation type="submission" date="2018-06" db="EMBL/GenBank/DDBJ databases">
        <title>Metagenomic assembly of (sub)arctic Cyanobacteria and their associated microbiome from non-axenic cultures.</title>
        <authorList>
            <person name="Baurain D."/>
        </authorList>
    </citation>
    <scope>NUCLEOTIDE SEQUENCE [LARGE SCALE GENOMIC DNA]</scope>
    <source>
        <strain evidence="3">ULC041bin1</strain>
    </source>
</reference>
<dbReference type="Gene3D" id="2.160.20.80">
    <property type="entry name" value="E3 ubiquitin-protein ligase SopA"/>
    <property type="match status" value="1"/>
</dbReference>
<protein>
    <recommendedName>
        <fullName evidence="5">Pentapeptide repeat-containing protein</fullName>
    </recommendedName>
</protein>
<dbReference type="EMBL" id="QBMN01000017">
    <property type="protein sequence ID" value="PZO44392.1"/>
    <property type="molecule type" value="Genomic_DNA"/>
</dbReference>
<dbReference type="AlphaFoldDB" id="A0A2W4WIW0"/>
<organism evidence="3 4">
    <name type="scientific">Shackletoniella antarctica</name>
    <dbReference type="NCBI Taxonomy" id="268115"/>
    <lineage>
        <taxon>Bacteria</taxon>
        <taxon>Bacillati</taxon>
        <taxon>Cyanobacteriota</taxon>
        <taxon>Cyanophyceae</taxon>
        <taxon>Oculatellales</taxon>
        <taxon>Oculatellaceae</taxon>
        <taxon>Shackletoniella</taxon>
    </lineage>
</organism>
<evidence type="ECO:0000256" key="2">
    <source>
        <dbReference type="SAM" id="Coils"/>
    </source>
</evidence>
<dbReference type="SUPFAM" id="SSF141571">
    <property type="entry name" value="Pentapeptide repeat-like"/>
    <property type="match status" value="1"/>
</dbReference>
<keyword evidence="1" id="KW-0677">Repeat</keyword>
<name>A0A2W4WIW0_9CYAN</name>
<sequence>MGSPTHLMHLKQNIETWNRWRSDNPTIQPDLSETYLCASAISAANLSGANLHKADLYSADLWGADLSHADLRVANLSSANLVNANLAGANLAEAELLSANLTQADLRGANLHRANLSMTNLAGANLTGADLTGANLKGAKLTNANLTNARLTGAELTGIMVSDVDIGVLATLDQVTCDHIYVLSCLSPDQGDSGEVSNTYTAYFRSALHQFYQSFVEACDQGGPQLYRVAWPSTGMPSTLDIYLQSVERQGNGDLMVRVGVPGLKAPPPPAVEKPTVQQLFSTLGRGDFYRQQLQAKADQMATVQRQNDELLDLLKAMTRQNVYVQSVSVMENSIMTGVSKYDMRGANIGSFADTVEAGGQQKSVQYNQHAMDTVSDFELVIQVEELLQQLAKQAPQVPAHQRPQVVSNALQKKARVNPEFKARLLKALETGSGELIRVFTQNPYISIPMALVKGWVSVA</sequence>